<name>A0A2S6H0W4_9PSEU</name>
<organism evidence="1 2">
    <name type="scientific">Actinokineospora auranticolor</name>
    <dbReference type="NCBI Taxonomy" id="155976"/>
    <lineage>
        <taxon>Bacteria</taxon>
        <taxon>Bacillati</taxon>
        <taxon>Actinomycetota</taxon>
        <taxon>Actinomycetes</taxon>
        <taxon>Pseudonocardiales</taxon>
        <taxon>Pseudonocardiaceae</taxon>
        <taxon>Actinokineospora</taxon>
    </lineage>
</organism>
<dbReference type="EMBL" id="PTIX01000001">
    <property type="protein sequence ID" value="PPK71119.1"/>
    <property type="molecule type" value="Genomic_DNA"/>
</dbReference>
<dbReference type="Proteomes" id="UP000239203">
    <property type="component" value="Unassembled WGS sequence"/>
</dbReference>
<dbReference type="Pfam" id="PF19817">
    <property type="entry name" value="DUF6300"/>
    <property type="match status" value="1"/>
</dbReference>
<protein>
    <submittedName>
        <fullName evidence="1">Uncharacterized protein</fullName>
    </submittedName>
</protein>
<dbReference type="InterPro" id="IPR046267">
    <property type="entry name" value="DUF6300"/>
</dbReference>
<accession>A0A2S6H0W4</accession>
<reference evidence="1 2" key="1">
    <citation type="submission" date="2018-02" db="EMBL/GenBank/DDBJ databases">
        <title>Genomic Encyclopedia of Archaeal and Bacterial Type Strains, Phase II (KMG-II): from individual species to whole genera.</title>
        <authorList>
            <person name="Goeker M."/>
        </authorList>
    </citation>
    <scope>NUCLEOTIDE SEQUENCE [LARGE SCALE GENOMIC DNA]</scope>
    <source>
        <strain evidence="1 2">YU 961-1</strain>
    </source>
</reference>
<evidence type="ECO:0000313" key="1">
    <source>
        <dbReference type="EMBL" id="PPK71119.1"/>
    </source>
</evidence>
<sequence>MNGECEVDLVSDLTCHRCAGELVCAARVPHSFARADGHRVTGSRTVGLCPRCDRDSPAAAAVIAYFTAHGTARADTVGDLAVALRAWLTQSTVE</sequence>
<gene>
    <name evidence="1" type="ORF">CLV40_101308</name>
</gene>
<proteinExistence type="predicted"/>
<comment type="caution">
    <text evidence="1">The sequence shown here is derived from an EMBL/GenBank/DDBJ whole genome shotgun (WGS) entry which is preliminary data.</text>
</comment>
<evidence type="ECO:0000313" key="2">
    <source>
        <dbReference type="Proteomes" id="UP000239203"/>
    </source>
</evidence>
<dbReference type="AlphaFoldDB" id="A0A2S6H0W4"/>
<keyword evidence="2" id="KW-1185">Reference proteome</keyword>